<name>A0A1H0BM09_ALLAB</name>
<accession>A0A1H0BM09</accession>
<dbReference type="Proteomes" id="UP000183376">
    <property type="component" value="Chromosome I"/>
</dbReference>
<keyword evidence="1" id="KW-0472">Membrane</keyword>
<gene>
    <name evidence="2" type="ORF">SAMN04489726_6737</name>
</gene>
<keyword evidence="1" id="KW-1133">Transmembrane helix</keyword>
<dbReference type="RefSeq" id="WP_156050404.1">
    <property type="nucleotide sequence ID" value="NZ_JOEF01000001.1"/>
</dbReference>
<reference evidence="2 3" key="1">
    <citation type="submission" date="2016-10" db="EMBL/GenBank/DDBJ databases">
        <authorList>
            <person name="de Groot N.N."/>
        </authorList>
    </citation>
    <scope>NUCLEOTIDE SEQUENCE [LARGE SCALE GENOMIC DNA]</scope>
    <source>
        <strain evidence="2 3">DSM 44149</strain>
    </source>
</reference>
<dbReference type="AlphaFoldDB" id="A0A1H0BM09"/>
<feature type="transmembrane region" description="Helical" evidence="1">
    <location>
        <begin position="117"/>
        <end position="137"/>
    </location>
</feature>
<keyword evidence="3" id="KW-1185">Reference proteome</keyword>
<evidence type="ECO:0000313" key="3">
    <source>
        <dbReference type="Proteomes" id="UP000183376"/>
    </source>
</evidence>
<protein>
    <recommendedName>
        <fullName evidence="4">Helix-turn-helix domain-containing protein</fullName>
    </recommendedName>
</protein>
<sequence>MNGRTGRPENPVDPADGPLARFAHELREVRERAGRPSYQELAKRSRAVGRPYSVSTLRNAASGTTWPTEDVTEAFVRACAHYADSPAEATVERLLDLRQQLSAPAPEPTPARARPRWLFPVAAAICCSVLAIGIMLVPGDSGGSASAAPQTITAGPADVALSGTCRDPVYAGRVTAEVRPCIAVVDDQLRTSVLVRATAPTPEVTVHVWLHDAVGRAALKGTLRSCRVIFEEAGHSALCGPFAVDAPENRVYSTAVSVEYGTPDAPAVWGDAKATGTQSPVLPWRVGKR</sequence>
<evidence type="ECO:0008006" key="4">
    <source>
        <dbReference type="Google" id="ProtNLM"/>
    </source>
</evidence>
<dbReference type="OrthoDB" id="166850at2"/>
<dbReference type="eggNOG" id="COG3903">
    <property type="taxonomic scope" value="Bacteria"/>
</dbReference>
<proteinExistence type="predicted"/>
<evidence type="ECO:0000313" key="2">
    <source>
        <dbReference type="EMBL" id="SDN46679.1"/>
    </source>
</evidence>
<dbReference type="STRING" id="211114.SAMN04489726_6737"/>
<organism evidence="2 3">
    <name type="scientific">Allokutzneria albata</name>
    <name type="common">Kibdelosporangium albatum</name>
    <dbReference type="NCBI Taxonomy" id="211114"/>
    <lineage>
        <taxon>Bacteria</taxon>
        <taxon>Bacillati</taxon>
        <taxon>Actinomycetota</taxon>
        <taxon>Actinomycetes</taxon>
        <taxon>Pseudonocardiales</taxon>
        <taxon>Pseudonocardiaceae</taxon>
        <taxon>Allokutzneria</taxon>
    </lineage>
</organism>
<keyword evidence="1" id="KW-0812">Transmembrane</keyword>
<dbReference type="EMBL" id="LT629701">
    <property type="protein sequence ID" value="SDN46679.1"/>
    <property type="molecule type" value="Genomic_DNA"/>
</dbReference>
<evidence type="ECO:0000256" key="1">
    <source>
        <dbReference type="SAM" id="Phobius"/>
    </source>
</evidence>